<evidence type="ECO:0000256" key="1">
    <source>
        <dbReference type="ARBA" id="ARBA00004123"/>
    </source>
</evidence>
<dbReference type="RefSeq" id="XP_020060490.1">
    <property type="nucleotide sequence ID" value="XM_020204503.1"/>
</dbReference>
<evidence type="ECO:0000256" key="3">
    <source>
        <dbReference type="ARBA" id="ARBA00023015"/>
    </source>
</evidence>
<dbReference type="OMA" id="CCSLYDA"/>
<dbReference type="OrthoDB" id="5599552at2759"/>
<dbReference type="Proteomes" id="UP000184546">
    <property type="component" value="Unassembled WGS sequence"/>
</dbReference>
<evidence type="ECO:0000256" key="4">
    <source>
        <dbReference type="ARBA" id="ARBA00023163"/>
    </source>
</evidence>
<feature type="compositionally biased region" description="Basic and acidic residues" evidence="6">
    <location>
        <begin position="35"/>
        <end position="44"/>
    </location>
</feature>
<dbReference type="STRING" id="690307.A0A1L9X6T2"/>
<evidence type="ECO:0000313" key="8">
    <source>
        <dbReference type="EMBL" id="OJK04151.1"/>
    </source>
</evidence>
<dbReference type="Pfam" id="PF11754">
    <property type="entry name" value="Velvet"/>
    <property type="match status" value="2"/>
</dbReference>
<organism evidence="8 9">
    <name type="scientific">Aspergillus aculeatus (strain ATCC 16872 / CBS 172.66 / WB 5094)</name>
    <dbReference type="NCBI Taxonomy" id="690307"/>
    <lineage>
        <taxon>Eukaryota</taxon>
        <taxon>Fungi</taxon>
        <taxon>Dikarya</taxon>
        <taxon>Ascomycota</taxon>
        <taxon>Pezizomycotina</taxon>
        <taxon>Eurotiomycetes</taxon>
        <taxon>Eurotiomycetidae</taxon>
        <taxon>Eurotiales</taxon>
        <taxon>Aspergillaceae</taxon>
        <taxon>Aspergillus</taxon>
        <taxon>Aspergillus subgen. Circumdati</taxon>
    </lineage>
</organism>
<dbReference type="InterPro" id="IPR037525">
    <property type="entry name" value="Velvet_dom"/>
</dbReference>
<dbReference type="VEuPathDB" id="FungiDB:ASPACDRAFT_75641"/>
<keyword evidence="2" id="KW-0749">Sporulation</keyword>
<name>A0A1L9X6T2_ASPA1</name>
<dbReference type="GO" id="GO:0030435">
    <property type="term" value="P:sporulation resulting in formation of a cellular spore"/>
    <property type="evidence" value="ECO:0007669"/>
    <property type="project" value="UniProtKB-KW"/>
</dbReference>
<evidence type="ECO:0000256" key="5">
    <source>
        <dbReference type="ARBA" id="ARBA00023242"/>
    </source>
</evidence>
<comment type="subcellular location">
    <subcellularLocation>
        <location evidence="1">Nucleus</location>
    </subcellularLocation>
</comment>
<dbReference type="InterPro" id="IPR021740">
    <property type="entry name" value="Velvet"/>
</dbReference>
<keyword evidence="3" id="KW-0805">Transcription regulation</keyword>
<protein>
    <recommendedName>
        <fullName evidence="7">Velvet domain-containing protein</fullName>
    </recommendedName>
</protein>
<dbReference type="GO" id="GO:0005634">
    <property type="term" value="C:nucleus"/>
    <property type="evidence" value="ECO:0007669"/>
    <property type="project" value="UniProtKB-SubCell"/>
</dbReference>
<feature type="region of interest" description="Disordered" evidence="6">
    <location>
        <begin position="186"/>
        <end position="216"/>
    </location>
</feature>
<feature type="compositionally biased region" description="Polar residues" evidence="6">
    <location>
        <begin position="322"/>
        <end position="347"/>
    </location>
</feature>
<feature type="region of interest" description="Disordered" evidence="6">
    <location>
        <begin position="322"/>
        <end position="440"/>
    </location>
</feature>
<evidence type="ECO:0000313" key="9">
    <source>
        <dbReference type="Proteomes" id="UP000184546"/>
    </source>
</evidence>
<feature type="region of interest" description="Disordered" evidence="6">
    <location>
        <begin position="24"/>
        <end position="46"/>
    </location>
</feature>
<gene>
    <name evidence="8" type="ORF">ASPACDRAFT_75641</name>
</gene>
<keyword evidence="4" id="KW-0804">Transcription</keyword>
<evidence type="ECO:0000256" key="2">
    <source>
        <dbReference type="ARBA" id="ARBA00022969"/>
    </source>
</evidence>
<reference evidence="9" key="1">
    <citation type="journal article" date="2017" name="Genome Biol.">
        <title>Comparative genomics reveals high biological diversity and specific adaptations in the industrially and medically important fungal genus Aspergillus.</title>
        <authorList>
            <person name="de Vries R.P."/>
            <person name="Riley R."/>
            <person name="Wiebenga A."/>
            <person name="Aguilar-Osorio G."/>
            <person name="Amillis S."/>
            <person name="Uchima C.A."/>
            <person name="Anderluh G."/>
            <person name="Asadollahi M."/>
            <person name="Askin M."/>
            <person name="Barry K."/>
            <person name="Battaglia E."/>
            <person name="Bayram O."/>
            <person name="Benocci T."/>
            <person name="Braus-Stromeyer S.A."/>
            <person name="Caldana C."/>
            <person name="Canovas D."/>
            <person name="Cerqueira G.C."/>
            <person name="Chen F."/>
            <person name="Chen W."/>
            <person name="Choi C."/>
            <person name="Clum A."/>
            <person name="Dos Santos R.A."/>
            <person name="Damasio A.R."/>
            <person name="Diallinas G."/>
            <person name="Emri T."/>
            <person name="Fekete E."/>
            <person name="Flipphi M."/>
            <person name="Freyberg S."/>
            <person name="Gallo A."/>
            <person name="Gournas C."/>
            <person name="Habgood R."/>
            <person name="Hainaut M."/>
            <person name="Harispe M.L."/>
            <person name="Henrissat B."/>
            <person name="Hilden K.S."/>
            <person name="Hope R."/>
            <person name="Hossain A."/>
            <person name="Karabika E."/>
            <person name="Karaffa L."/>
            <person name="Karanyi Z."/>
            <person name="Krasevec N."/>
            <person name="Kuo A."/>
            <person name="Kusch H."/>
            <person name="LaButti K."/>
            <person name="Lagendijk E.L."/>
            <person name="Lapidus A."/>
            <person name="Levasseur A."/>
            <person name="Lindquist E."/>
            <person name="Lipzen A."/>
            <person name="Logrieco A.F."/>
            <person name="MacCabe A."/>
            <person name="Maekelae M.R."/>
            <person name="Malavazi I."/>
            <person name="Melin P."/>
            <person name="Meyer V."/>
            <person name="Mielnichuk N."/>
            <person name="Miskei M."/>
            <person name="Molnar A.P."/>
            <person name="Mule G."/>
            <person name="Ngan C.Y."/>
            <person name="Orejas M."/>
            <person name="Orosz E."/>
            <person name="Ouedraogo J.P."/>
            <person name="Overkamp K.M."/>
            <person name="Park H.-S."/>
            <person name="Perrone G."/>
            <person name="Piumi F."/>
            <person name="Punt P.J."/>
            <person name="Ram A.F."/>
            <person name="Ramon A."/>
            <person name="Rauscher S."/>
            <person name="Record E."/>
            <person name="Riano-Pachon D.M."/>
            <person name="Robert V."/>
            <person name="Roehrig J."/>
            <person name="Ruller R."/>
            <person name="Salamov A."/>
            <person name="Salih N.S."/>
            <person name="Samson R.A."/>
            <person name="Sandor E."/>
            <person name="Sanguinetti M."/>
            <person name="Schuetze T."/>
            <person name="Sepcic K."/>
            <person name="Shelest E."/>
            <person name="Sherlock G."/>
            <person name="Sophianopoulou V."/>
            <person name="Squina F.M."/>
            <person name="Sun H."/>
            <person name="Susca A."/>
            <person name="Todd R.B."/>
            <person name="Tsang A."/>
            <person name="Unkles S.E."/>
            <person name="van de Wiele N."/>
            <person name="van Rossen-Uffink D."/>
            <person name="Oliveira J.V."/>
            <person name="Vesth T.C."/>
            <person name="Visser J."/>
            <person name="Yu J.-H."/>
            <person name="Zhou M."/>
            <person name="Andersen M.R."/>
            <person name="Archer D.B."/>
            <person name="Baker S.E."/>
            <person name="Benoit I."/>
            <person name="Brakhage A.A."/>
            <person name="Braus G.H."/>
            <person name="Fischer R."/>
            <person name="Frisvad J.C."/>
            <person name="Goldman G.H."/>
            <person name="Houbraken J."/>
            <person name="Oakley B."/>
            <person name="Pocsi I."/>
            <person name="Scazzocchio C."/>
            <person name="Seiboth B."/>
            <person name="vanKuyk P.A."/>
            <person name="Wortman J."/>
            <person name="Dyer P.S."/>
            <person name="Grigoriev I.V."/>
        </authorList>
    </citation>
    <scope>NUCLEOTIDE SEQUENCE [LARGE SCALE GENOMIC DNA]</scope>
    <source>
        <strain evidence="9">ATCC 16872 / CBS 172.66 / WB 5094</strain>
    </source>
</reference>
<accession>A0A1L9X6T2</accession>
<dbReference type="PROSITE" id="PS51821">
    <property type="entry name" value="VELVET"/>
    <property type="match status" value="1"/>
</dbReference>
<keyword evidence="5" id="KW-0539">Nucleus</keyword>
<evidence type="ECO:0000256" key="6">
    <source>
        <dbReference type="SAM" id="MobiDB-lite"/>
    </source>
</evidence>
<dbReference type="PANTHER" id="PTHR33572:SF18">
    <property type="entry name" value="SPORE DEVELOPMENT REGULATOR VOSA"/>
    <property type="match status" value="1"/>
</dbReference>
<dbReference type="Gene3D" id="2.60.40.3960">
    <property type="entry name" value="Velvet domain"/>
    <property type="match status" value="1"/>
</dbReference>
<dbReference type="EMBL" id="KV878971">
    <property type="protein sequence ID" value="OJK04151.1"/>
    <property type="molecule type" value="Genomic_DNA"/>
</dbReference>
<feature type="domain" description="Velvet" evidence="7">
    <location>
        <begin position="15"/>
        <end position="185"/>
    </location>
</feature>
<dbReference type="AlphaFoldDB" id="A0A1L9X6T2"/>
<sequence>MSASTFSDASLARDSQSADFDLIVRQQPTRARVAGGKEKERKPVDPPPIVQIRVREEGTYLAQHYLQSPYYFMCCSLYDASEDNPVPVAPSTALTGTLVSSLHRLKDVDNSDGGFFVWGDLSVKIEGDFRLKFTLFEMRKDDVTYLKSIITDRFTVYPPKSFPGMGESTFLSRSFADQGVKLRIRKEPRTLIKRPPPRPEDYPQPLPRSPDRSSIQMSSNAFSGYPQTAGRDYASYYGAAHPTKRARMSSIDMGTRGVYDADGRLRQMDAYPQTAIYNQAQGYPASMMQGYPTGHAGVPDYTLTPEQMSYGIPASAQVPQMQDPSVHSRSSQQATMQSLGMVNQPGTPTADATGAMMSQGYPRSQQYQTSSTILPPLQRNRNFPQGTNGATARGYFDQSSQAATPILPSQPMGTNEAERYGSAPGQPPFDHPGSANGTPR</sequence>
<proteinExistence type="predicted"/>
<dbReference type="InterPro" id="IPR038491">
    <property type="entry name" value="Velvet_dom_sf"/>
</dbReference>
<dbReference type="PANTHER" id="PTHR33572">
    <property type="entry name" value="SPORE DEVELOPMENT REGULATOR VOSA"/>
    <property type="match status" value="1"/>
</dbReference>
<evidence type="ECO:0000259" key="7">
    <source>
        <dbReference type="PROSITE" id="PS51821"/>
    </source>
</evidence>
<keyword evidence="9" id="KW-1185">Reference proteome</keyword>
<dbReference type="GeneID" id="30978317"/>
<feature type="compositionally biased region" description="Polar residues" evidence="6">
    <location>
        <begin position="361"/>
        <end position="390"/>
    </location>
</feature>